<dbReference type="eggNOG" id="COG1026">
    <property type="taxonomic scope" value="Bacteria"/>
</dbReference>
<gene>
    <name evidence="2" type="ORF">SAMN04487771_10107</name>
</gene>
<dbReference type="Gene3D" id="3.30.830.10">
    <property type="entry name" value="Metalloenzyme, LuxS/M16 peptidase-like"/>
    <property type="match status" value="4"/>
</dbReference>
<dbReference type="SUPFAM" id="SSF63411">
    <property type="entry name" value="LuxS/MPP-like metallohydrolase"/>
    <property type="match status" value="4"/>
</dbReference>
<dbReference type="InterPro" id="IPR011249">
    <property type="entry name" value="Metalloenz_LuxS/M16"/>
</dbReference>
<dbReference type="STRING" id="1526.SAMN02910262_01754"/>
<dbReference type="Pfam" id="PF05193">
    <property type="entry name" value="Peptidase_M16_C"/>
    <property type="match status" value="1"/>
</dbReference>
<evidence type="ECO:0000313" key="2">
    <source>
        <dbReference type="EMBL" id="SET26302.1"/>
    </source>
</evidence>
<dbReference type="Pfam" id="PF08367">
    <property type="entry name" value="M16C_assoc"/>
    <property type="match status" value="1"/>
</dbReference>
<keyword evidence="3" id="KW-1185">Reference proteome</keyword>
<dbReference type="InterPro" id="IPR013578">
    <property type="entry name" value="Peptidase_M16C_assoc"/>
</dbReference>
<dbReference type="AlphaFoldDB" id="A0A1I0D2Y5"/>
<dbReference type="PANTHER" id="PTHR43016">
    <property type="entry name" value="PRESEQUENCE PROTEASE"/>
    <property type="match status" value="1"/>
</dbReference>
<dbReference type="EMBL" id="FOIL01000010">
    <property type="protein sequence ID" value="SET26302.1"/>
    <property type="molecule type" value="Genomic_DNA"/>
</dbReference>
<organism evidence="2 3">
    <name type="scientific">[Clostridium] aminophilum</name>
    <dbReference type="NCBI Taxonomy" id="1526"/>
    <lineage>
        <taxon>Bacteria</taxon>
        <taxon>Bacillati</taxon>
        <taxon>Bacillota</taxon>
        <taxon>Clostridia</taxon>
        <taxon>Lachnospirales</taxon>
        <taxon>Lachnospiraceae</taxon>
    </lineage>
</organism>
<dbReference type="FunFam" id="3.30.830.10:FF:000034">
    <property type="entry name" value="presequence protease 1, chloroplastic/mitochondrial"/>
    <property type="match status" value="1"/>
</dbReference>
<dbReference type="OrthoDB" id="9762027at2"/>
<dbReference type="SMART" id="SM01264">
    <property type="entry name" value="M16C_associated"/>
    <property type="match status" value="1"/>
</dbReference>
<evidence type="ECO:0000313" key="3">
    <source>
        <dbReference type="Proteomes" id="UP000199820"/>
    </source>
</evidence>
<evidence type="ECO:0000259" key="1">
    <source>
        <dbReference type="SMART" id="SM01264"/>
    </source>
</evidence>
<dbReference type="GO" id="GO:0016485">
    <property type="term" value="P:protein processing"/>
    <property type="evidence" value="ECO:0007669"/>
    <property type="project" value="TreeGrafter"/>
</dbReference>
<dbReference type="Pfam" id="PF22516">
    <property type="entry name" value="PreP_C"/>
    <property type="match status" value="1"/>
</dbReference>
<reference evidence="2 3" key="1">
    <citation type="submission" date="2016-10" db="EMBL/GenBank/DDBJ databases">
        <authorList>
            <person name="de Groot N.N."/>
        </authorList>
    </citation>
    <scope>NUCLEOTIDE SEQUENCE [LARGE SCALE GENOMIC DNA]</scope>
    <source>
        <strain evidence="2 3">KH1P1</strain>
    </source>
</reference>
<dbReference type="PANTHER" id="PTHR43016:SF13">
    <property type="entry name" value="PRESEQUENCE PROTEASE, MITOCHONDRIAL"/>
    <property type="match status" value="1"/>
</dbReference>
<protein>
    <recommendedName>
        <fullName evidence="1">Peptidase M16C associated domain-containing protein</fullName>
    </recommendedName>
</protein>
<dbReference type="GO" id="GO:0046872">
    <property type="term" value="F:metal ion binding"/>
    <property type="evidence" value="ECO:0007669"/>
    <property type="project" value="InterPro"/>
</dbReference>
<dbReference type="InterPro" id="IPR055130">
    <property type="entry name" value="PreP_C"/>
</dbReference>
<feature type="domain" description="Peptidase M16C associated" evidence="1">
    <location>
        <begin position="461"/>
        <end position="715"/>
    </location>
</feature>
<accession>A0A1I0D2Y5</accession>
<dbReference type="InterPro" id="IPR007863">
    <property type="entry name" value="Peptidase_M16_C"/>
</dbReference>
<sequence>MKLEELSNYRLIRRNAIPELNGEGILMEHIKTGAKFFLVSNDDDNKVFTIAFRTRPSDSTGVAHIMEHSVLCGSEKFPVKDPFVELVKGSLNTFLNAMTYPDKTVYPVASCNEQDFQNLMDVYMDAVLHPNIYKTEKIFRQEGWHYEAEDENSPITVNGVVYNEMKGAFSSPDSVLERATTTALYPDTTYSVESGGDPKDIPNLTYGQFLDFHRTFYHPSNSYIYLYGDMDMAQKLDWLDREYLSKYDHKEIDSEIQYQKPFDEIRELRVPYSVTEDQPTDHAAYLSLNMAIDDKIDSTLHIGLQVLEYVLLDAPGAVLKRELVKAGIGDDIYGGYDSGMRQPYFSVVAKDAEEGQKEEFLRIIRETLEKTAKEGISKRSLLAGINYYEFRLREADFGSFPKGLAYGLQCFDSWLYGEDPEMYLRYNEAFEYLKKAVDEGYFEGLIRRYLLDNRFAAVVIAYPEKNLDEKQDKELTEKMAAYRESLSADEIRGIVDFAKELKIYQETPDSKEDMEKIPLLRRDQIKREPEKLSLEAASVKSADREITVLKHEFFTSGIDYMRLLFETDRVPSEDLPYVTFLKQVIGYIATEKYSLEELSDEMDLVTGGIGADMVNYVDFDRHHEFRGFLALSLKVLDERLEDGMALLEEILLRSRLHDTDRLKEVLDEMKSRQQTKLNNASHMAAALRAGSYIAKDRAWDEMTGGITYYDFLCGLSKDFESRKEAIADKLAEVAGKLFTRENLTFSFTADHDGIAHMCRAAEKFAAALPKGSGETFPFEWKENLANEGFRVPSQVNYVARSGDFRAAGYSYDAALKVLKVILGYEYLWKNVRVKNGAYGVMFGTGRSGIGNFVSYRDPKLRETDEIYRTVPDYMENFVADEREMTKYVIGTVSDLDTPLAPQYKGLRGDSAYFSHVTDEMLTRERGQVLDCTPEDIRRLAPIVRAILETGAFCTVGSGSAIDANKEMFKETRNLFQ</sequence>
<dbReference type="InterPro" id="IPR011765">
    <property type="entry name" value="Pept_M16_N"/>
</dbReference>
<dbReference type="Pfam" id="PF00675">
    <property type="entry name" value="Peptidase_M16"/>
    <property type="match status" value="1"/>
</dbReference>
<proteinExistence type="predicted"/>
<dbReference type="GO" id="GO:0004222">
    <property type="term" value="F:metalloendopeptidase activity"/>
    <property type="evidence" value="ECO:0007669"/>
    <property type="project" value="TreeGrafter"/>
</dbReference>
<name>A0A1I0D2Y5_9FIRM</name>
<dbReference type="Proteomes" id="UP000199820">
    <property type="component" value="Unassembled WGS sequence"/>
</dbReference>
<dbReference type="RefSeq" id="WP_074649005.1">
    <property type="nucleotide sequence ID" value="NZ_FOIL01000010.1"/>
</dbReference>